<feature type="transmembrane region" description="Helical" evidence="1">
    <location>
        <begin position="17"/>
        <end position="37"/>
    </location>
</feature>
<evidence type="ECO:0000256" key="1">
    <source>
        <dbReference type="SAM" id="Phobius"/>
    </source>
</evidence>
<feature type="transmembrane region" description="Helical" evidence="1">
    <location>
        <begin position="49"/>
        <end position="69"/>
    </location>
</feature>
<gene>
    <name evidence="2" type="ORF">CH360_06860</name>
    <name evidence="3" type="ORF">CH373_12110</name>
</gene>
<sequence>MAEVSTPGFFALLFNFYGYYVPFILFTLWAPLALLDLSKREDITPKQGSLWTVAILLLPLLGAGAYHAAGGSKIPSWAKNVLVYGGFGLLVLIILITSIAKF</sequence>
<keyword evidence="1" id="KW-0812">Transmembrane</keyword>
<evidence type="ECO:0000313" key="4">
    <source>
        <dbReference type="Proteomes" id="UP000231962"/>
    </source>
</evidence>
<evidence type="ECO:0000313" key="5">
    <source>
        <dbReference type="Proteomes" id="UP000231990"/>
    </source>
</evidence>
<dbReference type="AlphaFoldDB" id="A0A2M9ZL42"/>
<dbReference type="EMBL" id="NPDY01000004">
    <property type="protein sequence ID" value="PJZ70314.1"/>
    <property type="molecule type" value="Genomic_DNA"/>
</dbReference>
<accession>A0A2M9ZL42</accession>
<dbReference type="EMBL" id="NPDZ01000007">
    <property type="protein sequence ID" value="PJZ72802.1"/>
    <property type="molecule type" value="Genomic_DNA"/>
</dbReference>
<keyword evidence="4" id="KW-1185">Reference proteome</keyword>
<reference evidence="4 5" key="1">
    <citation type="submission" date="2017-07" db="EMBL/GenBank/DDBJ databases">
        <title>Leptospira spp. isolated from tropical soils.</title>
        <authorList>
            <person name="Thibeaux R."/>
            <person name="Iraola G."/>
            <person name="Ferres I."/>
            <person name="Bierque E."/>
            <person name="Girault D."/>
            <person name="Soupe-Gilbert M.-E."/>
            <person name="Picardeau M."/>
            <person name="Goarant C."/>
        </authorList>
    </citation>
    <scope>NUCLEOTIDE SEQUENCE [LARGE SCALE GENOMIC DNA]</scope>
    <source>
        <strain evidence="3 5">FH1-B-B1</strain>
        <strain evidence="2 4">FH1-B-C1</strain>
    </source>
</reference>
<protein>
    <submittedName>
        <fullName evidence="3">Phospholipase</fullName>
    </submittedName>
</protein>
<dbReference type="OrthoDB" id="343915at2"/>
<organism evidence="3 5">
    <name type="scientific">Leptospira perolatii</name>
    <dbReference type="NCBI Taxonomy" id="2023191"/>
    <lineage>
        <taxon>Bacteria</taxon>
        <taxon>Pseudomonadati</taxon>
        <taxon>Spirochaetota</taxon>
        <taxon>Spirochaetia</taxon>
        <taxon>Leptospirales</taxon>
        <taxon>Leptospiraceae</taxon>
        <taxon>Leptospira</taxon>
    </lineage>
</organism>
<comment type="caution">
    <text evidence="3">The sequence shown here is derived from an EMBL/GenBank/DDBJ whole genome shotgun (WGS) entry which is preliminary data.</text>
</comment>
<evidence type="ECO:0000313" key="3">
    <source>
        <dbReference type="EMBL" id="PJZ72802.1"/>
    </source>
</evidence>
<proteinExistence type="predicted"/>
<feature type="transmembrane region" description="Helical" evidence="1">
    <location>
        <begin position="81"/>
        <end position="100"/>
    </location>
</feature>
<dbReference type="RefSeq" id="WP_100713276.1">
    <property type="nucleotide sequence ID" value="NZ_NPDY01000004.1"/>
</dbReference>
<keyword evidence="1" id="KW-1133">Transmembrane helix</keyword>
<evidence type="ECO:0000313" key="2">
    <source>
        <dbReference type="EMBL" id="PJZ70314.1"/>
    </source>
</evidence>
<dbReference type="Proteomes" id="UP000231962">
    <property type="component" value="Unassembled WGS sequence"/>
</dbReference>
<dbReference type="Proteomes" id="UP000231990">
    <property type="component" value="Unassembled WGS sequence"/>
</dbReference>
<name>A0A2M9ZL42_9LEPT</name>
<keyword evidence="1" id="KW-0472">Membrane</keyword>